<organism evidence="2 3">
    <name type="scientific">Lojkania enalia</name>
    <dbReference type="NCBI Taxonomy" id="147567"/>
    <lineage>
        <taxon>Eukaryota</taxon>
        <taxon>Fungi</taxon>
        <taxon>Dikarya</taxon>
        <taxon>Ascomycota</taxon>
        <taxon>Pezizomycotina</taxon>
        <taxon>Dothideomycetes</taxon>
        <taxon>Pleosporomycetidae</taxon>
        <taxon>Pleosporales</taxon>
        <taxon>Pleosporales incertae sedis</taxon>
        <taxon>Lojkania</taxon>
    </lineage>
</organism>
<dbReference type="Proteomes" id="UP000800093">
    <property type="component" value="Unassembled WGS sequence"/>
</dbReference>
<protein>
    <recommendedName>
        <fullName evidence="4">BZIP domain-containing protein</fullName>
    </recommendedName>
</protein>
<dbReference type="OrthoDB" id="3555317at2759"/>
<gene>
    <name evidence="2" type="ORF">CC78DRAFT_600700</name>
</gene>
<accession>A0A9P4KBB9</accession>
<comment type="caution">
    <text evidence="2">The sequence shown here is derived from an EMBL/GenBank/DDBJ whole genome shotgun (WGS) entry which is preliminary data.</text>
</comment>
<evidence type="ECO:0000256" key="1">
    <source>
        <dbReference type="SAM" id="MobiDB-lite"/>
    </source>
</evidence>
<proteinExistence type="predicted"/>
<evidence type="ECO:0008006" key="4">
    <source>
        <dbReference type="Google" id="ProtNLM"/>
    </source>
</evidence>
<evidence type="ECO:0000313" key="3">
    <source>
        <dbReference type="Proteomes" id="UP000800093"/>
    </source>
</evidence>
<name>A0A9P4KBB9_9PLEO</name>
<keyword evidence="3" id="KW-1185">Reference proteome</keyword>
<evidence type="ECO:0000313" key="2">
    <source>
        <dbReference type="EMBL" id="KAF2265086.1"/>
    </source>
</evidence>
<feature type="region of interest" description="Disordered" evidence="1">
    <location>
        <begin position="1"/>
        <end position="55"/>
    </location>
</feature>
<feature type="region of interest" description="Disordered" evidence="1">
    <location>
        <begin position="142"/>
        <end position="184"/>
    </location>
</feature>
<feature type="compositionally biased region" description="Polar residues" evidence="1">
    <location>
        <begin position="13"/>
        <end position="33"/>
    </location>
</feature>
<dbReference type="AlphaFoldDB" id="A0A9P4KBB9"/>
<sequence>MAAEYGHWLQPIENLNDSSQTGLAPVSSHSANPKPQRRGRGRPRITQTRDNSTLEKRRAQIRNAQRTYQKRKESEAASIHRRRNELLEVLSSLSTDIEVLLRLASETGCLDEGSEVSAQIRRLWASYNTAINNPCVLPELRSLQTKNEERRTEHQKKESSRIETVGRGQTPRPDQPSSDSILEHDRSDVDLDLLRVRDTTLITSFHHAFTNSTVNGRTIWHLVQERQAVFNAAKPPA</sequence>
<dbReference type="EMBL" id="ML986611">
    <property type="protein sequence ID" value="KAF2265086.1"/>
    <property type="molecule type" value="Genomic_DNA"/>
</dbReference>
<feature type="compositionally biased region" description="Basic and acidic residues" evidence="1">
    <location>
        <begin position="146"/>
        <end position="161"/>
    </location>
</feature>
<reference evidence="3" key="1">
    <citation type="journal article" date="2020" name="Stud. Mycol.">
        <title>101 Dothideomycetes genomes: A test case for predicting lifestyles and emergence of pathogens.</title>
        <authorList>
            <person name="Haridas S."/>
            <person name="Albert R."/>
            <person name="Binder M."/>
            <person name="Bloem J."/>
            <person name="LaButti K."/>
            <person name="Salamov A."/>
            <person name="Andreopoulos B."/>
            <person name="Baker S."/>
            <person name="Barry K."/>
            <person name="Bills G."/>
            <person name="Bluhm B."/>
            <person name="Cannon C."/>
            <person name="Castanera R."/>
            <person name="Culley D."/>
            <person name="Daum C."/>
            <person name="Ezra D."/>
            <person name="Gonzalez J."/>
            <person name="Henrissat B."/>
            <person name="Kuo A."/>
            <person name="Liang C."/>
            <person name="Lipzen A."/>
            <person name="Lutzoni F."/>
            <person name="Magnuson J."/>
            <person name="Mondo S."/>
            <person name="Nolan M."/>
            <person name="Ohm R."/>
            <person name="Pangilinan J."/>
            <person name="Park H.-J."/>
            <person name="Ramirez L."/>
            <person name="Alfaro M."/>
            <person name="Sun H."/>
            <person name="Tritt A."/>
            <person name="Yoshinaga Y."/>
            <person name="Zwiers L.-H."/>
            <person name="Turgeon B."/>
            <person name="Goodwin S."/>
            <person name="Spatafora J."/>
            <person name="Crous P."/>
            <person name="Grigoriev I."/>
        </authorList>
    </citation>
    <scope>NUCLEOTIDE SEQUENCE [LARGE SCALE GENOMIC DNA]</scope>
    <source>
        <strain evidence="3">CBS 304.66</strain>
    </source>
</reference>